<evidence type="ECO:0000313" key="1">
    <source>
        <dbReference type="EMBL" id="AKU62207.1"/>
    </source>
</evidence>
<proteinExistence type="predicted"/>
<keyword evidence="1" id="KW-0614">Plasmid</keyword>
<gene>
    <name evidence="1" type="primary">traF</name>
</gene>
<reference evidence="1" key="1">
    <citation type="journal article" date="2015" name="Nature">
        <title>Bacteriocin production augments niche competition by enterococci in the mammalian gastrointestinal tract.</title>
        <authorList>
            <person name="Kommineni S."/>
            <person name="Bretl D.J."/>
            <person name="Lam V."/>
            <person name="Chakraborty R."/>
            <person name="Hayward M."/>
            <person name="Simpson P."/>
            <person name="Cao Y."/>
            <person name="Bousounis P."/>
            <person name="Kristich C.J."/>
            <person name="Salzman N.H."/>
        </authorList>
    </citation>
    <scope>NUCLEOTIDE SEQUENCE</scope>
    <source>
        <strain evidence="1">CK135</strain>
        <plasmid evidence="1">pPD1</plasmid>
    </source>
</reference>
<accession>A0A0N7DJ73</accession>
<geneLocation type="plasmid" evidence="1">
    <name>pPD1</name>
</geneLocation>
<organism evidence="1">
    <name type="scientific">Enterococcus faecalis</name>
    <name type="common">Streptococcus faecalis</name>
    <dbReference type="NCBI Taxonomy" id="1351"/>
    <lineage>
        <taxon>Bacteria</taxon>
        <taxon>Bacillati</taxon>
        <taxon>Bacillota</taxon>
        <taxon>Bacilli</taxon>
        <taxon>Lactobacillales</taxon>
        <taxon>Enterococcaceae</taxon>
        <taxon>Enterococcus</taxon>
    </lineage>
</organism>
<dbReference type="RefSeq" id="WP_010714382.1">
    <property type="nucleotide sequence ID" value="NZ_AP031220.1"/>
</dbReference>
<protein>
    <submittedName>
        <fullName evidence="1">TraF</fullName>
    </submittedName>
</protein>
<name>A0A0N7DJ73_ENTFL</name>
<sequence length="103" mass="12038">MEKKRITHAEELNHGDVIRVFSYEQNCGMDETTFTALVVACSDKKKLVIPQDFQGHLYRAAQKGASWEITVDWLLENDVDVFIVERFDQLLTTIWNYLNEEEV</sequence>
<dbReference type="EMBL" id="KT290268">
    <property type="protein sequence ID" value="AKU62207.1"/>
    <property type="molecule type" value="Genomic_DNA"/>
</dbReference>
<dbReference type="AlphaFoldDB" id="A0A0N7DJ73"/>